<dbReference type="Proteomes" id="UP000807769">
    <property type="component" value="Unassembled WGS sequence"/>
</dbReference>
<dbReference type="GeneID" id="64625955"/>
<dbReference type="InterPro" id="IPR041078">
    <property type="entry name" value="Plavaka"/>
</dbReference>
<evidence type="ECO:0000313" key="2">
    <source>
        <dbReference type="Proteomes" id="UP000807769"/>
    </source>
</evidence>
<sequence length="78" mass="8896">MGGGYVVGWLPVVKEDKQHSGKSAWANFKATVWHKSFGRILSLLAERLRAGQWLECLDAVQCWFFPLILILSSDFEEQ</sequence>
<name>A0A9P7J433_9AGAM</name>
<comment type="caution">
    <text evidence="1">The sequence shown here is derived from an EMBL/GenBank/DDBJ whole genome shotgun (WGS) entry which is preliminary data.</text>
</comment>
<gene>
    <name evidence="1" type="ORF">BJ212DRAFT_1286411</name>
</gene>
<dbReference type="Pfam" id="PF18759">
    <property type="entry name" value="Plavaka"/>
    <property type="match status" value="1"/>
</dbReference>
<dbReference type="EMBL" id="JABBWG010000091">
    <property type="protein sequence ID" value="KAG1801781.1"/>
    <property type="molecule type" value="Genomic_DNA"/>
</dbReference>
<accession>A0A9P7J433</accession>
<dbReference type="AlphaFoldDB" id="A0A9P7J433"/>
<dbReference type="OrthoDB" id="3239511at2759"/>
<protein>
    <submittedName>
        <fullName evidence="1">Uncharacterized protein</fullName>
    </submittedName>
</protein>
<reference evidence="1" key="1">
    <citation type="journal article" date="2020" name="New Phytol.">
        <title>Comparative genomics reveals dynamic genome evolution in host specialist ectomycorrhizal fungi.</title>
        <authorList>
            <person name="Lofgren L.A."/>
            <person name="Nguyen N.H."/>
            <person name="Vilgalys R."/>
            <person name="Ruytinx J."/>
            <person name="Liao H.L."/>
            <person name="Branco S."/>
            <person name="Kuo A."/>
            <person name="LaButti K."/>
            <person name="Lipzen A."/>
            <person name="Andreopoulos W."/>
            <person name="Pangilinan J."/>
            <person name="Riley R."/>
            <person name="Hundley H."/>
            <person name="Na H."/>
            <person name="Barry K."/>
            <person name="Grigoriev I.V."/>
            <person name="Stajich J.E."/>
            <person name="Kennedy P.G."/>
        </authorList>
    </citation>
    <scope>NUCLEOTIDE SEQUENCE</scope>
    <source>
        <strain evidence="1">MN1</strain>
    </source>
</reference>
<evidence type="ECO:0000313" key="1">
    <source>
        <dbReference type="EMBL" id="KAG1801781.1"/>
    </source>
</evidence>
<dbReference type="RefSeq" id="XP_041186116.1">
    <property type="nucleotide sequence ID" value="XM_041331938.1"/>
</dbReference>
<organism evidence="1 2">
    <name type="scientific">Suillus subaureus</name>
    <dbReference type="NCBI Taxonomy" id="48587"/>
    <lineage>
        <taxon>Eukaryota</taxon>
        <taxon>Fungi</taxon>
        <taxon>Dikarya</taxon>
        <taxon>Basidiomycota</taxon>
        <taxon>Agaricomycotina</taxon>
        <taxon>Agaricomycetes</taxon>
        <taxon>Agaricomycetidae</taxon>
        <taxon>Boletales</taxon>
        <taxon>Suillineae</taxon>
        <taxon>Suillaceae</taxon>
        <taxon>Suillus</taxon>
    </lineage>
</organism>
<proteinExistence type="predicted"/>
<keyword evidence="2" id="KW-1185">Reference proteome</keyword>